<dbReference type="OrthoDB" id="10147223at2759"/>
<proteinExistence type="predicted"/>
<dbReference type="Gene3D" id="1.20.140.150">
    <property type="match status" value="1"/>
</dbReference>
<dbReference type="Proteomes" id="UP000663891">
    <property type="component" value="Unassembled WGS sequence"/>
</dbReference>
<dbReference type="AlphaFoldDB" id="A0A813ZDD5"/>
<feature type="transmembrane region" description="Helical" evidence="1">
    <location>
        <begin position="6"/>
        <end position="26"/>
    </location>
</feature>
<sequence>MRSLSVVFVSLSLILTFLSITTNYWFENVQDQYNSGLFVKCSLRNNSSLEKFCQKLSYIHSRGLAISALICLLITLLILIFSWFKLRNLFINYIIILFLLITSILLILTFIFYPKEKTNLTLSHSSYLICIAIILTFLSTILTIFDALCIS</sequence>
<gene>
    <name evidence="2" type="ORF">VCS650_LOCUS9076</name>
</gene>
<name>A0A813ZDD5_9BILA</name>
<accession>A0A813ZDD5</accession>
<organism evidence="2 3">
    <name type="scientific">Adineta steineri</name>
    <dbReference type="NCBI Taxonomy" id="433720"/>
    <lineage>
        <taxon>Eukaryota</taxon>
        <taxon>Metazoa</taxon>
        <taxon>Spiralia</taxon>
        <taxon>Gnathifera</taxon>
        <taxon>Rotifera</taxon>
        <taxon>Eurotatoria</taxon>
        <taxon>Bdelloidea</taxon>
        <taxon>Adinetida</taxon>
        <taxon>Adinetidae</taxon>
        <taxon>Adineta</taxon>
    </lineage>
</organism>
<feature type="transmembrane region" description="Helical" evidence="1">
    <location>
        <begin position="90"/>
        <end position="113"/>
    </location>
</feature>
<evidence type="ECO:0000313" key="3">
    <source>
        <dbReference type="Proteomes" id="UP000663891"/>
    </source>
</evidence>
<feature type="transmembrane region" description="Helical" evidence="1">
    <location>
        <begin position="64"/>
        <end position="84"/>
    </location>
</feature>
<comment type="caution">
    <text evidence="2">The sequence shown here is derived from an EMBL/GenBank/DDBJ whole genome shotgun (WGS) entry which is preliminary data.</text>
</comment>
<dbReference type="EMBL" id="CAJNON010000062">
    <property type="protein sequence ID" value="CAF0896696.1"/>
    <property type="molecule type" value="Genomic_DNA"/>
</dbReference>
<evidence type="ECO:0000256" key="1">
    <source>
        <dbReference type="SAM" id="Phobius"/>
    </source>
</evidence>
<feature type="transmembrane region" description="Helical" evidence="1">
    <location>
        <begin position="125"/>
        <end position="145"/>
    </location>
</feature>
<evidence type="ECO:0000313" key="2">
    <source>
        <dbReference type="EMBL" id="CAF0896696.1"/>
    </source>
</evidence>
<keyword evidence="1" id="KW-0472">Membrane</keyword>
<protein>
    <submittedName>
        <fullName evidence="2">Uncharacterized protein</fullName>
    </submittedName>
</protein>
<keyword evidence="1" id="KW-0812">Transmembrane</keyword>
<keyword evidence="1" id="KW-1133">Transmembrane helix</keyword>
<reference evidence="2" key="1">
    <citation type="submission" date="2021-02" db="EMBL/GenBank/DDBJ databases">
        <authorList>
            <person name="Nowell W R."/>
        </authorList>
    </citation>
    <scope>NUCLEOTIDE SEQUENCE</scope>
</reference>